<comment type="caution">
    <text evidence="7">The sequence shown here is derived from an EMBL/GenBank/DDBJ whole genome shotgun (WGS) entry which is preliminary data.</text>
</comment>
<evidence type="ECO:0000256" key="2">
    <source>
        <dbReference type="ARBA" id="ARBA00022746"/>
    </source>
</evidence>
<dbReference type="GO" id="GO:0016117">
    <property type="term" value="P:carotenoid biosynthetic process"/>
    <property type="evidence" value="ECO:0007669"/>
    <property type="project" value="UniProtKB-KW"/>
</dbReference>
<gene>
    <name evidence="7" type="ORF">Q75_04445</name>
</gene>
<name>A0A147KAR0_9BACI</name>
<dbReference type="RefSeq" id="WP_059350531.1">
    <property type="nucleotide sequence ID" value="NZ_LDYG01000020.1"/>
</dbReference>
<dbReference type="Pfam" id="PF01593">
    <property type="entry name" value="Amino_oxidase"/>
    <property type="match status" value="1"/>
</dbReference>
<dbReference type="SUPFAM" id="SSF51905">
    <property type="entry name" value="FAD/NAD(P)-binding domain"/>
    <property type="match status" value="1"/>
</dbReference>
<dbReference type="GO" id="GO:0016491">
    <property type="term" value="F:oxidoreductase activity"/>
    <property type="evidence" value="ECO:0007669"/>
    <property type="project" value="UniProtKB-KW"/>
</dbReference>
<dbReference type="Proteomes" id="UP000074108">
    <property type="component" value="Unassembled WGS sequence"/>
</dbReference>
<dbReference type="EMBL" id="LDYG01000020">
    <property type="protein sequence ID" value="KUP07755.1"/>
    <property type="molecule type" value="Genomic_DNA"/>
</dbReference>
<evidence type="ECO:0000256" key="5">
    <source>
        <dbReference type="RuleBase" id="RU362075"/>
    </source>
</evidence>
<evidence type="ECO:0000256" key="3">
    <source>
        <dbReference type="ARBA" id="ARBA00023002"/>
    </source>
</evidence>
<dbReference type="AlphaFoldDB" id="A0A147KAR0"/>
<keyword evidence="3 5" id="KW-0560">Oxidoreductase</keyword>
<keyword evidence="2 5" id="KW-0125">Carotenoid biosynthesis</keyword>
<keyword evidence="8" id="KW-1185">Reference proteome</keyword>
<comment type="pathway">
    <text evidence="1 5">Carotenoid biosynthesis.</text>
</comment>
<dbReference type="OrthoDB" id="9814556at2"/>
<proteinExistence type="inferred from homology"/>
<evidence type="ECO:0000259" key="6">
    <source>
        <dbReference type="Pfam" id="PF01593"/>
    </source>
</evidence>
<evidence type="ECO:0000313" key="7">
    <source>
        <dbReference type="EMBL" id="KUP07755.1"/>
    </source>
</evidence>
<sequence>MNIGIVGGGIGGMVTALLLQKEGHQVTIFEKDSKLGGRLAYVERDGYKIDKGPTIILLPDMLKEILNEAGIPEEELEMIQCNPLYQLHFQNGQIFTKYANMELQKKEIERLYPGNGEGFDRFMRAMKQNFEIGKPNFLDQAFLSKKDWLNPKTMGTLLKLRAFRSVSTQLKHYFSDVDLQTAYALQTIYIGGNPYTTPGIYSLVSYSEHEHGIYYLKGGYASLVQVVEKALVKANVKVQTNAEVTEIVLEGDLAKGIVVDGIEHPLDSVVLNGDFPVAQKLVGEKKKYEPSAGCLLLYMGIDGQYDERMLHQFYMSKDFSNTMKEVFKEKKLPEDPSYYVFHPSLVDETLAPEGKGVLYVLVPVPSGSELDWEKEKEAFSQRIIESMEHNGFPELSKRVNWLEIRTPKEAEAEGLFAGGSFGIAPTLLQSGPFRPQLQPFSYQNVFAVGASIHPGGGIPIVLQGAKLLADHIKTTNPVEKRKEVTFQHEQSVQSIPRM</sequence>
<dbReference type="InterPro" id="IPR036188">
    <property type="entry name" value="FAD/NAD-bd_sf"/>
</dbReference>
<dbReference type="NCBIfam" id="TIGR02734">
    <property type="entry name" value="crtI_fam"/>
    <property type="match status" value="1"/>
</dbReference>
<protein>
    <submittedName>
        <fullName evidence="7">Capsular biosynthesis protein CpsH</fullName>
    </submittedName>
</protein>
<dbReference type="PANTHER" id="PTHR43734">
    <property type="entry name" value="PHYTOENE DESATURASE"/>
    <property type="match status" value="1"/>
</dbReference>
<dbReference type="PATRIC" id="fig|1150625.3.peg.928"/>
<dbReference type="InterPro" id="IPR002937">
    <property type="entry name" value="Amino_oxidase"/>
</dbReference>
<evidence type="ECO:0000256" key="1">
    <source>
        <dbReference type="ARBA" id="ARBA00004829"/>
    </source>
</evidence>
<evidence type="ECO:0000313" key="8">
    <source>
        <dbReference type="Proteomes" id="UP000074108"/>
    </source>
</evidence>
<feature type="domain" description="Amine oxidase" evidence="6">
    <location>
        <begin position="10"/>
        <end position="471"/>
    </location>
</feature>
<organism evidence="7 8">
    <name type="scientific">Bacillus coahuilensis p1.1.43</name>
    <dbReference type="NCBI Taxonomy" id="1150625"/>
    <lineage>
        <taxon>Bacteria</taxon>
        <taxon>Bacillati</taxon>
        <taxon>Bacillota</taxon>
        <taxon>Bacilli</taxon>
        <taxon>Bacillales</taxon>
        <taxon>Bacillaceae</taxon>
        <taxon>Bacillus</taxon>
    </lineage>
</organism>
<dbReference type="STRING" id="1150625.Q75_04445"/>
<dbReference type="PRINTS" id="PR00419">
    <property type="entry name" value="ADXRDTASE"/>
</dbReference>
<evidence type="ECO:0000256" key="4">
    <source>
        <dbReference type="ARBA" id="ARBA00038322"/>
    </source>
</evidence>
<dbReference type="InterPro" id="IPR014105">
    <property type="entry name" value="Carotenoid/retinoid_OxRdtase"/>
</dbReference>
<comment type="similarity">
    <text evidence="4">Belongs to the carotenoid/retinoid oxidoreductase family. CrtN subfamily.</text>
</comment>
<reference evidence="7 8" key="1">
    <citation type="journal article" date="2016" name="Front. Microbiol.">
        <title>Microevolution Analysis of Bacillus coahuilensis Unveils Differences in Phosphorus Acquisition Strategies and Their Regulation.</title>
        <authorList>
            <person name="Gomez-Lunar Z."/>
            <person name="Hernandez-Gonzalez I."/>
            <person name="Rodriguez-Torres M.D."/>
            <person name="Souza V."/>
            <person name="Olmedo-Alvarez G."/>
        </authorList>
    </citation>
    <scope>NUCLEOTIDE SEQUENCE [LARGE SCALE GENOMIC DNA]</scope>
    <source>
        <strain evidence="8">p1.1.43</strain>
    </source>
</reference>
<dbReference type="PANTHER" id="PTHR43734:SF1">
    <property type="entry name" value="PHYTOENE DESATURASE"/>
    <property type="match status" value="1"/>
</dbReference>
<dbReference type="Gene3D" id="3.50.50.60">
    <property type="entry name" value="FAD/NAD(P)-binding domain"/>
    <property type="match status" value="2"/>
</dbReference>
<accession>A0A147KAR0</accession>